<proteinExistence type="predicted"/>
<feature type="compositionally biased region" description="Basic residues" evidence="1">
    <location>
        <begin position="669"/>
        <end position="678"/>
    </location>
</feature>
<keyword evidence="2" id="KW-0472">Membrane</keyword>
<comment type="caution">
    <text evidence="3">The sequence shown here is derived from an EMBL/GenBank/DDBJ whole genome shotgun (WGS) entry which is preliminary data.</text>
</comment>
<dbReference type="Proteomes" id="UP000683360">
    <property type="component" value="Unassembled WGS sequence"/>
</dbReference>
<keyword evidence="4" id="KW-1185">Reference proteome</keyword>
<gene>
    <name evidence="3" type="ORF">MEDL_11196</name>
</gene>
<dbReference type="AlphaFoldDB" id="A0A8S3QHV7"/>
<dbReference type="OrthoDB" id="6121733at2759"/>
<sequence length="687" mass="75007">MSSSLKEVTTMNPSTSQTTPEASTPTISQHFTTDIITTTKVTPESLKQTTNGAESACTFPSYLLGQWIDVTQSATITFQSTPAKMTGWTALITGEKFEGQTCIHNTGNVFVFEGDRTVFDPFLGTLTYYMCMKITKVTDDVLYYYLLADRNGVANNERIYTANQAPDISSTPTCDYCQFTQTIPDTDRRELRKLGTSETLTSNPSLCLPCEATCDETTTSNASTLGPSSSLVTTMNPSIIQTTPEASTPTILQHFTTKIITTTKVTPQSLKQTTNGAERACTFPSYLIGQWTDMTKGVNITFQSTPAKMTGWNALVTGEKFEGQTCIHNTGNVFVFEGDDTYHIPFSDKLKYFVCMKITKVSDDVLYYYLLADINSVADNERIYTPNPAPDVSTSPTCNYCQFHSPIPDSDFRELRKLGTSETIISTPVLCLPCEATCEETSTSSPTTIVPPSSAITTTKEATTKHSSLLQTTTELSSPGKTFSHTTDIITQSTTGETSSSDIQQTSIDLSKLQTSTTADRQTEVSTTIKTTQTASVTEQKTSQTTSKFTTNIVISDTTTTDRISTYKPTTTTSDIFLTPSKVVIASKDILTTTDKSILTTQQEKLTTTAKSSGTGSIVDNKTEGLTESSILLITASSISGVLLGLAIITIALCLIRNKTNIVKGHTAQQHHHRHHRDRTRDYFNPL</sequence>
<name>A0A8S3QHV7_MYTED</name>
<keyword evidence="2" id="KW-0812">Transmembrane</keyword>
<feature type="region of interest" description="Disordered" evidence="1">
    <location>
        <begin position="461"/>
        <end position="485"/>
    </location>
</feature>
<evidence type="ECO:0000313" key="4">
    <source>
        <dbReference type="Proteomes" id="UP000683360"/>
    </source>
</evidence>
<feature type="transmembrane region" description="Helical" evidence="2">
    <location>
        <begin position="631"/>
        <end position="656"/>
    </location>
</feature>
<evidence type="ECO:0000256" key="1">
    <source>
        <dbReference type="SAM" id="MobiDB-lite"/>
    </source>
</evidence>
<feature type="compositionally biased region" description="Low complexity" evidence="1">
    <location>
        <begin position="467"/>
        <end position="478"/>
    </location>
</feature>
<organism evidence="3 4">
    <name type="scientific">Mytilus edulis</name>
    <name type="common">Blue mussel</name>
    <dbReference type="NCBI Taxonomy" id="6550"/>
    <lineage>
        <taxon>Eukaryota</taxon>
        <taxon>Metazoa</taxon>
        <taxon>Spiralia</taxon>
        <taxon>Lophotrochozoa</taxon>
        <taxon>Mollusca</taxon>
        <taxon>Bivalvia</taxon>
        <taxon>Autobranchia</taxon>
        <taxon>Pteriomorphia</taxon>
        <taxon>Mytilida</taxon>
        <taxon>Mytiloidea</taxon>
        <taxon>Mytilidae</taxon>
        <taxon>Mytilinae</taxon>
        <taxon>Mytilus</taxon>
    </lineage>
</organism>
<feature type="region of interest" description="Disordered" evidence="1">
    <location>
        <begin position="1"/>
        <end position="29"/>
    </location>
</feature>
<reference evidence="3" key="1">
    <citation type="submission" date="2021-03" db="EMBL/GenBank/DDBJ databases">
        <authorList>
            <person name="Bekaert M."/>
        </authorList>
    </citation>
    <scope>NUCLEOTIDE SEQUENCE</scope>
</reference>
<protein>
    <submittedName>
        <fullName evidence="3">Uncharacterized protein</fullName>
    </submittedName>
</protein>
<evidence type="ECO:0000313" key="3">
    <source>
        <dbReference type="EMBL" id="CAG2196310.1"/>
    </source>
</evidence>
<feature type="region of interest" description="Disordered" evidence="1">
    <location>
        <begin position="666"/>
        <end position="687"/>
    </location>
</feature>
<dbReference type="EMBL" id="CAJPWZ010000553">
    <property type="protein sequence ID" value="CAG2196310.1"/>
    <property type="molecule type" value="Genomic_DNA"/>
</dbReference>
<keyword evidence="2" id="KW-1133">Transmembrane helix</keyword>
<evidence type="ECO:0000256" key="2">
    <source>
        <dbReference type="SAM" id="Phobius"/>
    </source>
</evidence>
<accession>A0A8S3QHV7</accession>